<dbReference type="AlphaFoldDB" id="A0A2S0N1Y1"/>
<feature type="transmembrane region" description="Helical" evidence="8">
    <location>
        <begin position="28"/>
        <end position="51"/>
    </location>
</feature>
<dbReference type="InterPro" id="IPR004812">
    <property type="entry name" value="Efflux_drug-R_Bcr/CmlA"/>
</dbReference>
<comment type="caution">
    <text evidence="8">Lacks conserved residue(s) required for the propagation of feature annotation.</text>
</comment>
<dbReference type="GO" id="GO:0042910">
    <property type="term" value="F:xenobiotic transmembrane transporter activity"/>
    <property type="evidence" value="ECO:0007669"/>
    <property type="project" value="InterPro"/>
</dbReference>
<gene>
    <name evidence="10" type="ORF">C6571_13430</name>
</gene>
<evidence type="ECO:0000256" key="4">
    <source>
        <dbReference type="ARBA" id="ARBA00022475"/>
    </source>
</evidence>
<dbReference type="KEGG" id="simp:C6571_13430"/>
<feature type="transmembrane region" description="Helical" evidence="8">
    <location>
        <begin position="104"/>
        <end position="122"/>
    </location>
</feature>
<feature type="domain" description="Major facilitator superfamily (MFS) profile" evidence="9">
    <location>
        <begin position="38"/>
        <end position="427"/>
    </location>
</feature>
<evidence type="ECO:0000256" key="3">
    <source>
        <dbReference type="ARBA" id="ARBA00022448"/>
    </source>
</evidence>
<evidence type="ECO:0000313" key="11">
    <source>
        <dbReference type="Proteomes" id="UP000239326"/>
    </source>
</evidence>
<dbReference type="Gene3D" id="1.20.1720.10">
    <property type="entry name" value="Multidrug resistance protein D"/>
    <property type="match status" value="1"/>
</dbReference>
<evidence type="ECO:0000256" key="7">
    <source>
        <dbReference type="ARBA" id="ARBA00023136"/>
    </source>
</evidence>
<dbReference type="PANTHER" id="PTHR43124">
    <property type="entry name" value="PURINE EFFLUX PUMP PBUE"/>
    <property type="match status" value="1"/>
</dbReference>
<dbReference type="EMBL" id="CP027669">
    <property type="protein sequence ID" value="AVO42150.1"/>
    <property type="molecule type" value="Genomic_DNA"/>
</dbReference>
<dbReference type="OrthoDB" id="9814303at2"/>
<keyword evidence="11" id="KW-1185">Reference proteome</keyword>
<dbReference type="PROSITE" id="PS50850">
    <property type="entry name" value="MFS"/>
    <property type="match status" value="1"/>
</dbReference>
<dbReference type="Proteomes" id="UP000239326">
    <property type="component" value="Chromosome"/>
</dbReference>
<keyword evidence="5 8" id="KW-0812">Transmembrane</keyword>
<evidence type="ECO:0000256" key="2">
    <source>
        <dbReference type="ARBA" id="ARBA00006236"/>
    </source>
</evidence>
<keyword evidence="4" id="KW-1003">Cell membrane</keyword>
<keyword evidence="7 8" id="KW-0472">Membrane</keyword>
<feature type="transmembrane region" description="Helical" evidence="8">
    <location>
        <begin position="166"/>
        <end position="187"/>
    </location>
</feature>
<dbReference type="Pfam" id="PF07690">
    <property type="entry name" value="MFS_1"/>
    <property type="match status" value="1"/>
</dbReference>
<evidence type="ECO:0000256" key="1">
    <source>
        <dbReference type="ARBA" id="ARBA00004651"/>
    </source>
</evidence>
<dbReference type="InterPro" id="IPR020846">
    <property type="entry name" value="MFS_dom"/>
</dbReference>
<comment type="similarity">
    <text evidence="2 8">Belongs to the major facilitator superfamily. Bcr/CmlA family.</text>
</comment>
<evidence type="ECO:0000256" key="5">
    <source>
        <dbReference type="ARBA" id="ARBA00022692"/>
    </source>
</evidence>
<sequence length="429" mass="45293">MGEAHPDFVWYAQSDVRPPLAAPAAPPIAAPAVSPGLAVVVLALLLSIQPVTTDLYLPALPALTRDLGAPVAQAQLTLSALLLAFGVSQLAWGPLSDRFGRRPMLLLGLGLYTLASVGSALAPSMDLLVVWRTLQGAAMGAVVVCARAIVRDLYAPLAGARAMSRALTGLGIVACLSPPTGALLSAWLGWRAALLALTVFSLATLALVALRLPETLARRNLRALEPATLAHTWMQVLSHPTFWAFSLLTTASYGGLFTFLASSSFVFIEVLQLSRTQYSFVLFFGAFSYFGGTFACRAVLTRHGLRRTVAVAGALSLGGALTMLLLAWAGVRHPVALLLPFYFFMVAHGMHQPCGQAGCVGPFPHAAGAASALNGLMMMLAAFAVGGWVGTHLDGTIWPLVQGVFFWATLLAAVAWTLVQKYGEPLEHR</sequence>
<feature type="transmembrane region" description="Helical" evidence="8">
    <location>
        <begin position="309"/>
        <end position="329"/>
    </location>
</feature>
<keyword evidence="8" id="KW-0997">Cell inner membrane</keyword>
<organism evidence="10 11">
    <name type="scientific">Simplicispira suum</name>
    <dbReference type="NCBI Taxonomy" id="2109915"/>
    <lineage>
        <taxon>Bacteria</taxon>
        <taxon>Pseudomonadati</taxon>
        <taxon>Pseudomonadota</taxon>
        <taxon>Betaproteobacteria</taxon>
        <taxon>Burkholderiales</taxon>
        <taxon>Comamonadaceae</taxon>
        <taxon>Simplicispira</taxon>
    </lineage>
</organism>
<dbReference type="GO" id="GO:0005886">
    <property type="term" value="C:plasma membrane"/>
    <property type="evidence" value="ECO:0007669"/>
    <property type="project" value="UniProtKB-SubCell"/>
</dbReference>
<comment type="subcellular location">
    <subcellularLocation>
        <location evidence="8">Cell inner membrane</location>
        <topology evidence="8">Multi-pass membrane protein</topology>
    </subcellularLocation>
    <subcellularLocation>
        <location evidence="1">Cell membrane</location>
        <topology evidence="1">Multi-pass membrane protein</topology>
    </subcellularLocation>
</comment>
<evidence type="ECO:0000256" key="6">
    <source>
        <dbReference type="ARBA" id="ARBA00022989"/>
    </source>
</evidence>
<dbReference type="NCBIfam" id="TIGR00710">
    <property type="entry name" value="efflux_Bcr_CflA"/>
    <property type="match status" value="1"/>
</dbReference>
<protein>
    <recommendedName>
        <fullName evidence="8">Bcr/CflA family efflux transporter</fullName>
    </recommendedName>
</protein>
<feature type="transmembrane region" description="Helical" evidence="8">
    <location>
        <begin position="280"/>
        <end position="300"/>
    </location>
</feature>
<evidence type="ECO:0000256" key="8">
    <source>
        <dbReference type="RuleBase" id="RU365088"/>
    </source>
</evidence>
<dbReference type="InterPro" id="IPR036259">
    <property type="entry name" value="MFS_trans_sf"/>
</dbReference>
<keyword evidence="6 8" id="KW-1133">Transmembrane helix</keyword>
<feature type="transmembrane region" description="Helical" evidence="8">
    <location>
        <begin position="242"/>
        <end position="268"/>
    </location>
</feature>
<dbReference type="GO" id="GO:1990961">
    <property type="term" value="P:xenobiotic detoxification by transmembrane export across the plasma membrane"/>
    <property type="evidence" value="ECO:0007669"/>
    <property type="project" value="InterPro"/>
</dbReference>
<feature type="transmembrane region" description="Helical" evidence="8">
    <location>
        <begin position="363"/>
        <end position="385"/>
    </location>
</feature>
<feature type="transmembrane region" description="Helical" evidence="8">
    <location>
        <begin position="397"/>
        <end position="419"/>
    </location>
</feature>
<reference evidence="10 11" key="1">
    <citation type="submission" date="2018-03" db="EMBL/GenBank/DDBJ databases">
        <title>Genome sequencing of Simplicispira sp.</title>
        <authorList>
            <person name="Kim S.-J."/>
            <person name="Heo J."/>
            <person name="Kwon S.-W."/>
        </authorList>
    </citation>
    <scope>NUCLEOTIDE SEQUENCE [LARGE SCALE GENOMIC DNA]</scope>
    <source>
        <strain evidence="10 11">SC1-8</strain>
    </source>
</reference>
<dbReference type="SUPFAM" id="SSF103473">
    <property type="entry name" value="MFS general substrate transporter"/>
    <property type="match status" value="1"/>
</dbReference>
<dbReference type="PANTHER" id="PTHR43124:SF3">
    <property type="entry name" value="CHLORAMPHENICOL EFFLUX PUMP RV0191"/>
    <property type="match status" value="1"/>
</dbReference>
<dbReference type="InterPro" id="IPR011701">
    <property type="entry name" value="MFS"/>
</dbReference>
<evidence type="ECO:0000313" key="10">
    <source>
        <dbReference type="EMBL" id="AVO42150.1"/>
    </source>
</evidence>
<dbReference type="CDD" id="cd17320">
    <property type="entry name" value="MFS_MdfA_MDR_like"/>
    <property type="match status" value="1"/>
</dbReference>
<feature type="transmembrane region" description="Helical" evidence="8">
    <location>
        <begin position="134"/>
        <end position="154"/>
    </location>
</feature>
<feature type="transmembrane region" description="Helical" evidence="8">
    <location>
        <begin position="193"/>
        <end position="212"/>
    </location>
</feature>
<accession>A0A2S0N1Y1</accession>
<evidence type="ECO:0000259" key="9">
    <source>
        <dbReference type="PROSITE" id="PS50850"/>
    </source>
</evidence>
<dbReference type="InterPro" id="IPR050189">
    <property type="entry name" value="MFS_Efflux_Transporters"/>
</dbReference>
<name>A0A2S0N1Y1_9BURK</name>
<proteinExistence type="inferred from homology"/>
<keyword evidence="3 8" id="KW-0813">Transport</keyword>